<dbReference type="GO" id="GO:0004519">
    <property type="term" value="F:endonuclease activity"/>
    <property type="evidence" value="ECO:0007669"/>
    <property type="project" value="InterPro"/>
</dbReference>
<comment type="caution">
    <text evidence="3">The sequence shown here is derived from an EMBL/GenBank/DDBJ whole genome shotgun (WGS) entry which is preliminary data.</text>
</comment>
<dbReference type="GO" id="GO:0003676">
    <property type="term" value="F:nucleic acid binding"/>
    <property type="evidence" value="ECO:0007669"/>
    <property type="project" value="InterPro"/>
</dbReference>
<dbReference type="InterPro" id="IPR002711">
    <property type="entry name" value="HNH"/>
</dbReference>
<dbReference type="AlphaFoldDB" id="A0A0F8WYM6"/>
<name>A0A0F8WYM6_9ZZZZ</name>
<reference evidence="3" key="1">
    <citation type="journal article" date="2015" name="Nature">
        <title>Complex archaea that bridge the gap between prokaryotes and eukaryotes.</title>
        <authorList>
            <person name="Spang A."/>
            <person name="Saw J.H."/>
            <person name="Jorgensen S.L."/>
            <person name="Zaremba-Niedzwiedzka K."/>
            <person name="Martijn J."/>
            <person name="Lind A.E."/>
            <person name="van Eijk R."/>
            <person name="Schleper C."/>
            <person name="Guy L."/>
            <person name="Ettema T.J."/>
        </authorList>
    </citation>
    <scope>NUCLEOTIDE SEQUENCE</scope>
</reference>
<feature type="compositionally biased region" description="Basic and acidic residues" evidence="1">
    <location>
        <begin position="74"/>
        <end position="84"/>
    </location>
</feature>
<proteinExistence type="predicted"/>
<dbReference type="InterPro" id="IPR003615">
    <property type="entry name" value="HNH_nuc"/>
</dbReference>
<evidence type="ECO:0000313" key="3">
    <source>
        <dbReference type="EMBL" id="KKK53550.1"/>
    </source>
</evidence>
<feature type="region of interest" description="Disordered" evidence="1">
    <location>
        <begin position="74"/>
        <end position="101"/>
    </location>
</feature>
<organism evidence="3">
    <name type="scientific">marine sediment metagenome</name>
    <dbReference type="NCBI Taxonomy" id="412755"/>
    <lineage>
        <taxon>unclassified sequences</taxon>
        <taxon>metagenomes</taxon>
        <taxon>ecological metagenomes</taxon>
    </lineage>
</organism>
<protein>
    <recommendedName>
        <fullName evidence="2">HNH nuclease domain-containing protein</fullName>
    </recommendedName>
</protein>
<accession>A0A0F8WYM6</accession>
<dbReference type="GO" id="GO:0008270">
    <property type="term" value="F:zinc ion binding"/>
    <property type="evidence" value="ECO:0007669"/>
    <property type="project" value="InterPro"/>
</dbReference>
<dbReference type="Pfam" id="PF01844">
    <property type="entry name" value="HNH"/>
    <property type="match status" value="1"/>
</dbReference>
<dbReference type="Gene3D" id="1.10.30.50">
    <property type="match status" value="1"/>
</dbReference>
<dbReference type="CDD" id="cd00085">
    <property type="entry name" value="HNHc"/>
    <property type="match status" value="1"/>
</dbReference>
<evidence type="ECO:0000259" key="2">
    <source>
        <dbReference type="SMART" id="SM00507"/>
    </source>
</evidence>
<feature type="domain" description="HNH nuclease" evidence="2">
    <location>
        <begin position="140"/>
        <end position="193"/>
    </location>
</feature>
<dbReference type="SMART" id="SM00507">
    <property type="entry name" value="HNHc"/>
    <property type="match status" value="1"/>
</dbReference>
<gene>
    <name evidence="3" type="ORF">LCGC14_3093660</name>
</gene>
<evidence type="ECO:0000256" key="1">
    <source>
        <dbReference type="SAM" id="MobiDB-lite"/>
    </source>
</evidence>
<sequence>MNGMTHSGMDVKIISMPSPFVKGYTPWNKGKTYEELYGEDRADEIKARASARLKGKESLSKQWWENLSKEEKARISKERSERALQHNAQRGRPHKNRQGVSEGVRKWWDRYGRENWRGEGNPNWKGGPKKLPYASDEWRQAAGLARRRDYNTCQDCGQVGDRPKNRIEVHHIDEDAWNHDLDNLVTLCRVCHGYRHGKHMMKRTKYNNPIHPD</sequence>
<dbReference type="EMBL" id="LAZR01066445">
    <property type="protein sequence ID" value="KKK53550.1"/>
    <property type="molecule type" value="Genomic_DNA"/>
</dbReference>